<evidence type="ECO:0000313" key="7">
    <source>
        <dbReference type="Proteomes" id="UP001159427"/>
    </source>
</evidence>
<accession>A0ABN8LDL0</accession>
<dbReference type="EMBL" id="CALNXI010000020">
    <property type="protein sequence ID" value="CAH3015174.1"/>
    <property type="molecule type" value="Genomic_DNA"/>
</dbReference>
<organism evidence="6 7">
    <name type="scientific">Porites evermanni</name>
    <dbReference type="NCBI Taxonomy" id="104178"/>
    <lineage>
        <taxon>Eukaryota</taxon>
        <taxon>Metazoa</taxon>
        <taxon>Cnidaria</taxon>
        <taxon>Anthozoa</taxon>
        <taxon>Hexacorallia</taxon>
        <taxon>Scleractinia</taxon>
        <taxon>Fungiina</taxon>
        <taxon>Poritidae</taxon>
        <taxon>Porites</taxon>
    </lineage>
</organism>
<evidence type="ECO:0000313" key="6">
    <source>
        <dbReference type="EMBL" id="CAH3015174.1"/>
    </source>
</evidence>
<keyword evidence="2" id="KW-0328">Glycosyltransferase</keyword>
<reference evidence="6 7" key="1">
    <citation type="submission" date="2022-05" db="EMBL/GenBank/DDBJ databases">
        <authorList>
            <consortium name="Genoscope - CEA"/>
            <person name="William W."/>
        </authorList>
    </citation>
    <scope>NUCLEOTIDE SEQUENCE [LARGE SCALE GENOMIC DNA]</scope>
</reference>
<dbReference type="InterPro" id="IPR056576">
    <property type="entry name" value="MGAT4_A/B/C_C"/>
</dbReference>
<gene>
    <name evidence="6" type="ORF">PEVE_00013525</name>
</gene>
<dbReference type="PANTHER" id="PTHR12062:SF33">
    <property type="entry name" value="ALPHA-1,6-MANNOSYL-GLYCOPROTEIN 4-BETA-N-ACETYLGLUCOSAMINYLTRANSFERASE-LIKE"/>
    <property type="match status" value="1"/>
</dbReference>
<comment type="pathway">
    <text evidence="1">Protein modification; protein glycosylation.</text>
</comment>
<evidence type="ECO:0000256" key="2">
    <source>
        <dbReference type="ARBA" id="ARBA00022676"/>
    </source>
</evidence>
<name>A0ABN8LDL0_9CNID</name>
<evidence type="ECO:0000259" key="5">
    <source>
        <dbReference type="Pfam" id="PF23524"/>
    </source>
</evidence>
<evidence type="ECO:0000256" key="1">
    <source>
        <dbReference type="ARBA" id="ARBA00004922"/>
    </source>
</evidence>
<dbReference type="Pfam" id="PF04666">
    <property type="entry name" value="MGAT4_cons"/>
    <property type="match status" value="1"/>
</dbReference>
<dbReference type="Pfam" id="PF23524">
    <property type="entry name" value="MGAT4A_C"/>
    <property type="match status" value="1"/>
</dbReference>
<evidence type="ECO:0008006" key="8">
    <source>
        <dbReference type="Google" id="ProtNLM"/>
    </source>
</evidence>
<evidence type="ECO:0000259" key="4">
    <source>
        <dbReference type="Pfam" id="PF04666"/>
    </source>
</evidence>
<dbReference type="InterPro" id="IPR006759">
    <property type="entry name" value="Glyco_transf_54"/>
</dbReference>
<sequence length="407" mass="45916">MSSSRVTRLGTYPRKKRFLSIGIASITRPSNTNYLLNTTKSLMDNLSEMDEEETYIVIFLADLHEPSRSTRAAELSRTFGKYIDKGLLTVIVAYPEYYPPLDNIKPRYGDSSERRFWRAKQNVDTAFVMCYCKDASQFYIQLEDDVIPSPSFFPKLKASLTENDEAFLVLHVATKGTVAKLYHSKDLSNAASFFFLMYDEMPADWLLSHFRAIREAAKMRKWPLAASLFQHTGILSSLAEKKPKGPGHEEPFFDLYDQKFRGLNPPANVTSPLSSHETVGKGSPQQAYEKGSGYFWGTAPSKYDYVIIKFKESTAVQKVFVDTGSLLGPKDILKSGVLQASLESVDQEKFVRDSGDHGCGNFETRGSFNQGKVTVTFNNSKKLTCLRILATENQAEPLFLREIDVWA</sequence>
<proteinExistence type="predicted"/>
<feature type="domain" description="MGAT4 A/B/C C-terminal" evidence="5">
    <location>
        <begin position="282"/>
        <end position="401"/>
    </location>
</feature>
<dbReference type="InterPro" id="IPR057279">
    <property type="entry name" value="MGAT4"/>
</dbReference>
<keyword evidence="7" id="KW-1185">Reference proteome</keyword>
<comment type="caution">
    <text evidence="6">The sequence shown here is derived from an EMBL/GenBank/DDBJ whole genome shotgun (WGS) entry which is preliminary data.</text>
</comment>
<protein>
    <recommendedName>
        <fullName evidence="8">Alpha-1,3-mannosyl-glycoprotein 4-beta-N-acetylglucosaminyltransferase C</fullName>
    </recommendedName>
</protein>
<keyword evidence="3" id="KW-0808">Transferase</keyword>
<dbReference type="Proteomes" id="UP001159427">
    <property type="component" value="Unassembled WGS sequence"/>
</dbReference>
<dbReference type="PANTHER" id="PTHR12062">
    <property type="entry name" value="N-ACETYLGLUCOSAMINYLTRANSFERASE VI"/>
    <property type="match status" value="1"/>
</dbReference>
<evidence type="ECO:0000256" key="3">
    <source>
        <dbReference type="ARBA" id="ARBA00022679"/>
    </source>
</evidence>
<feature type="domain" description="MGAT4 conserved region" evidence="4">
    <location>
        <begin position="8"/>
        <end position="242"/>
    </location>
</feature>